<evidence type="ECO:0000256" key="2">
    <source>
        <dbReference type="ARBA" id="ARBA00022692"/>
    </source>
</evidence>
<keyword evidence="4 10" id="KW-1133">Transmembrane helix</keyword>
<dbReference type="Gene3D" id="1.10.630.10">
    <property type="entry name" value="Cytochrome P450"/>
    <property type="match status" value="1"/>
</dbReference>
<evidence type="ECO:0000256" key="1">
    <source>
        <dbReference type="ARBA" id="ARBA00004141"/>
    </source>
</evidence>
<evidence type="ECO:0000256" key="8">
    <source>
        <dbReference type="PIRSR" id="PIRSR602401-1"/>
    </source>
</evidence>
<dbReference type="GO" id="GO:0004497">
    <property type="term" value="F:monooxygenase activity"/>
    <property type="evidence" value="ECO:0007669"/>
    <property type="project" value="InterPro"/>
</dbReference>
<keyword evidence="5" id="KW-0560">Oxidoreductase</keyword>
<dbReference type="InterPro" id="IPR001128">
    <property type="entry name" value="Cyt_P450"/>
</dbReference>
<dbReference type="InterPro" id="IPR002401">
    <property type="entry name" value="Cyt_P450_E_grp-I"/>
</dbReference>
<name>A0A1L9USV4_ASPBC</name>
<dbReference type="PRINTS" id="PR00385">
    <property type="entry name" value="P450"/>
</dbReference>
<dbReference type="PRINTS" id="PR00463">
    <property type="entry name" value="EP450I"/>
</dbReference>
<dbReference type="PROSITE" id="PS00086">
    <property type="entry name" value="CYTOCHROME_P450"/>
    <property type="match status" value="1"/>
</dbReference>
<evidence type="ECO:0000313" key="13">
    <source>
        <dbReference type="Proteomes" id="UP000184499"/>
    </source>
</evidence>
<dbReference type="GeneID" id="93569772"/>
<feature type="transmembrane region" description="Helical" evidence="10">
    <location>
        <begin position="831"/>
        <end position="851"/>
    </location>
</feature>
<dbReference type="GO" id="GO:0022857">
    <property type="term" value="F:transmembrane transporter activity"/>
    <property type="evidence" value="ECO:0007669"/>
    <property type="project" value="InterPro"/>
</dbReference>
<feature type="transmembrane region" description="Helical" evidence="10">
    <location>
        <begin position="12"/>
        <end position="31"/>
    </location>
</feature>
<dbReference type="InterPro" id="IPR011701">
    <property type="entry name" value="MFS"/>
</dbReference>
<dbReference type="RefSeq" id="XP_067481904.1">
    <property type="nucleotide sequence ID" value="XM_067617284.1"/>
</dbReference>
<dbReference type="Pfam" id="PF00067">
    <property type="entry name" value="p450"/>
    <property type="match status" value="1"/>
</dbReference>
<keyword evidence="3 8" id="KW-0479">Metal-binding</keyword>
<feature type="transmembrane region" description="Helical" evidence="10">
    <location>
        <begin position="871"/>
        <end position="890"/>
    </location>
</feature>
<dbReference type="GO" id="GO:0016705">
    <property type="term" value="F:oxidoreductase activity, acting on paired donors, with incorporation or reduction of molecular oxygen"/>
    <property type="evidence" value="ECO:0007669"/>
    <property type="project" value="InterPro"/>
</dbReference>
<dbReference type="GO" id="GO:0005886">
    <property type="term" value="C:plasma membrane"/>
    <property type="evidence" value="ECO:0007669"/>
    <property type="project" value="TreeGrafter"/>
</dbReference>
<evidence type="ECO:0000256" key="3">
    <source>
        <dbReference type="ARBA" id="ARBA00022723"/>
    </source>
</evidence>
<dbReference type="PANTHER" id="PTHR23502">
    <property type="entry name" value="MAJOR FACILITATOR SUPERFAMILY"/>
    <property type="match status" value="1"/>
</dbReference>
<dbReference type="InterPro" id="IPR036396">
    <property type="entry name" value="Cyt_P450_sf"/>
</dbReference>
<feature type="transmembrane region" description="Helical" evidence="10">
    <location>
        <begin position="604"/>
        <end position="624"/>
    </location>
</feature>
<dbReference type="STRING" id="767769.A0A1L9USV4"/>
<dbReference type="VEuPathDB" id="FungiDB:ASPBRDRAFT_119735"/>
<evidence type="ECO:0000256" key="7">
    <source>
        <dbReference type="ARBA" id="ARBA00023136"/>
    </source>
</evidence>
<feature type="transmembrane region" description="Helical" evidence="10">
    <location>
        <begin position="731"/>
        <end position="754"/>
    </location>
</feature>
<dbReference type="PANTHER" id="PTHR23502:SF2">
    <property type="entry name" value="TRANSPORTER, PUTATIVE (AFU_ORTHOLOGUE AFUA_2G08910)-RELATED"/>
    <property type="match status" value="1"/>
</dbReference>
<dbReference type="EMBL" id="KV878681">
    <property type="protein sequence ID" value="OJJ74656.1"/>
    <property type="molecule type" value="Genomic_DNA"/>
</dbReference>
<keyword evidence="8" id="KW-0349">Heme</keyword>
<feature type="domain" description="Major facilitator superfamily (MFS) profile" evidence="11">
    <location>
        <begin position="606"/>
        <end position="994"/>
    </location>
</feature>
<evidence type="ECO:0000256" key="4">
    <source>
        <dbReference type="ARBA" id="ARBA00022989"/>
    </source>
</evidence>
<feature type="transmembrane region" description="Helical" evidence="10">
    <location>
        <begin position="760"/>
        <end position="779"/>
    </location>
</feature>
<dbReference type="SUPFAM" id="SSF103473">
    <property type="entry name" value="MFS general substrate transporter"/>
    <property type="match status" value="1"/>
</dbReference>
<dbReference type="AlphaFoldDB" id="A0A1L9USV4"/>
<comment type="subcellular location">
    <subcellularLocation>
        <location evidence="1">Membrane</location>
        <topology evidence="1">Multi-pass membrane protein</topology>
    </subcellularLocation>
</comment>
<feature type="binding site" description="axial binding residue" evidence="8">
    <location>
        <position position="457"/>
    </location>
    <ligand>
        <name>heme</name>
        <dbReference type="ChEBI" id="CHEBI:30413"/>
    </ligand>
    <ligandPart>
        <name>Fe</name>
        <dbReference type="ChEBI" id="CHEBI:18248"/>
    </ligandPart>
</feature>
<proteinExistence type="predicted"/>
<keyword evidence="13" id="KW-1185">Reference proteome</keyword>
<feature type="region of interest" description="Disordered" evidence="9">
    <location>
        <begin position="525"/>
        <end position="564"/>
    </location>
</feature>
<dbReference type="SUPFAM" id="SSF48264">
    <property type="entry name" value="Cytochrome P450"/>
    <property type="match status" value="1"/>
</dbReference>
<feature type="compositionally biased region" description="Basic and acidic residues" evidence="9">
    <location>
        <begin position="539"/>
        <end position="561"/>
    </location>
</feature>
<dbReference type="Gene3D" id="1.20.1250.20">
    <property type="entry name" value="MFS general substrate transporter like domains"/>
    <property type="match status" value="1"/>
</dbReference>
<comment type="cofactor">
    <cofactor evidence="8">
        <name>heme</name>
        <dbReference type="ChEBI" id="CHEBI:30413"/>
    </cofactor>
</comment>
<gene>
    <name evidence="12" type="ORF">ASPBRDRAFT_119735</name>
</gene>
<dbReference type="OrthoDB" id="1470350at2759"/>
<reference evidence="13" key="1">
    <citation type="journal article" date="2017" name="Genome Biol.">
        <title>Comparative genomics reveals high biological diversity and specific adaptations in the industrially and medically important fungal genus Aspergillus.</title>
        <authorList>
            <person name="de Vries R.P."/>
            <person name="Riley R."/>
            <person name="Wiebenga A."/>
            <person name="Aguilar-Osorio G."/>
            <person name="Amillis S."/>
            <person name="Uchima C.A."/>
            <person name="Anderluh G."/>
            <person name="Asadollahi M."/>
            <person name="Askin M."/>
            <person name="Barry K."/>
            <person name="Battaglia E."/>
            <person name="Bayram O."/>
            <person name="Benocci T."/>
            <person name="Braus-Stromeyer S.A."/>
            <person name="Caldana C."/>
            <person name="Canovas D."/>
            <person name="Cerqueira G.C."/>
            <person name="Chen F."/>
            <person name="Chen W."/>
            <person name="Choi C."/>
            <person name="Clum A."/>
            <person name="Dos Santos R.A."/>
            <person name="Damasio A.R."/>
            <person name="Diallinas G."/>
            <person name="Emri T."/>
            <person name="Fekete E."/>
            <person name="Flipphi M."/>
            <person name="Freyberg S."/>
            <person name="Gallo A."/>
            <person name="Gournas C."/>
            <person name="Habgood R."/>
            <person name="Hainaut M."/>
            <person name="Harispe M.L."/>
            <person name="Henrissat B."/>
            <person name="Hilden K.S."/>
            <person name="Hope R."/>
            <person name="Hossain A."/>
            <person name="Karabika E."/>
            <person name="Karaffa L."/>
            <person name="Karanyi Z."/>
            <person name="Krasevec N."/>
            <person name="Kuo A."/>
            <person name="Kusch H."/>
            <person name="LaButti K."/>
            <person name="Lagendijk E.L."/>
            <person name="Lapidus A."/>
            <person name="Levasseur A."/>
            <person name="Lindquist E."/>
            <person name="Lipzen A."/>
            <person name="Logrieco A.F."/>
            <person name="MacCabe A."/>
            <person name="Maekelae M.R."/>
            <person name="Malavazi I."/>
            <person name="Melin P."/>
            <person name="Meyer V."/>
            <person name="Mielnichuk N."/>
            <person name="Miskei M."/>
            <person name="Molnar A.P."/>
            <person name="Mule G."/>
            <person name="Ngan C.Y."/>
            <person name="Orejas M."/>
            <person name="Orosz E."/>
            <person name="Ouedraogo J.P."/>
            <person name="Overkamp K.M."/>
            <person name="Park H.-S."/>
            <person name="Perrone G."/>
            <person name="Piumi F."/>
            <person name="Punt P.J."/>
            <person name="Ram A.F."/>
            <person name="Ramon A."/>
            <person name="Rauscher S."/>
            <person name="Record E."/>
            <person name="Riano-Pachon D.M."/>
            <person name="Robert V."/>
            <person name="Roehrig J."/>
            <person name="Ruller R."/>
            <person name="Salamov A."/>
            <person name="Salih N.S."/>
            <person name="Samson R.A."/>
            <person name="Sandor E."/>
            <person name="Sanguinetti M."/>
            <person name="Schuetze T."/>
            <person name="Sepcic K."/>
            <person name="Shelest E."/>
            <person name="Sherlock G."/>
            <person name="Sophianopoulou V."/>
            <person name="Squina F.M."/>
            <person name="Sun H."/>
            <person name="Susca A."/>
            <person name="Todd R.B."/>
            <person name="Tsang A."/>
            <person name="Unkles S.E."/>
            <person name="van de Wiele N."/>
            <person name="van Rossen-Uffink D."/>
            <person name="Oliveira J.V."/>
            <person name="Vesth T.C."/>
            <person name="Visser J."/>
            <person name="Yu J.-H."/>
            <person name="Zhou M."/>
            <person name="Andersen M.R."/>
            <person name="Archer D.B."/>
            <person name="Baker S.E."/>
            <person name="Benoit I."/>
            <person name="Brakhage A.A."/>
            <person name="Braus G.H."/>
            <person name="Fischer R."/>
            <person name="Frisvad J.C."/>
            <person name="Goldman G.H."/>
            <person name="Houbraken J."/>
            <person name="Oakley B."/>
            <person name="Pocsi I."/>
            <person name="Scazzocchio C."/>
            <person name="Seiboth B."/>
            <person name="vanKuyk P.A."/>
            <person name="Wortman J."/>
            <person name="Dyer P.S."/>
            <person name="Grigoriev I.V."/>
        </authorList>
    </citation>
    <scope>NUCLEOTIDE SEQUENCE [LARGE SCALE GENOMIC DNA]</scope>
    <source>
        <strain evidence="13">CBS 101740 / IMI 381727 / IBT 21946</strain>
    </source>
</reference>
<dbReference type="PROSITE" id="PS50850">
    <property type="entry name" value="MFS"/>
    <property type="match status" value="1"/>
</dbReference>
<accession>A0A1L9USV4</accession>
<evidence type="ECO:0000259" key="11">
    <source>
        <dbReference type="PROSITE" id="PS50850"/>
    </source>
</evidence>
<feature type="transmembrane region" description="Helical" evidence="10">
    <location>
        <begin position="644"/>
        <end position="660"/>
    </location>
</feature>
<dbReference type="GO" id="GO:0005506">
    <property type="term" value="F:iron ion binding"/>
    <property type="evidence" value="ECO:0007669"/>
    <property type="project" value="InterPro"/>
</dbReference>
<dbReference type="InterPro" id="IPR020846">
    <property type="entry name" value="MFS_dom"/>
</dbReference>
<feature type="transmembrane region" description="Helical" evidence="10">
    <location>
        <begin position="700"/>
        <end position="719"/>
    </location>
</feature>
<evidence type="ECO:0000313" key="12">
    <source>
        <dbReference type="EMBL" id="OJJ74656.1"/>
    </source>
</evidence>
<feature type="transmembrane region" description="Helical" evidence="10">
    <location>
        <begin position="944"/>
        <end position="966"/>
    </location>
</feature>
<organism evidence="12 13">
    <name type="scientific">Aspergillus brasiliensis (strain CBS 101740 / IMI 381727 / IBT 21946)</name>
    <dbReference type="NCBI Taxonomy" id="767769"/>
    <lineage>
        <taxon>Eukaryota</taxon>
        <taxon>Fungi</taxon>
        <taxon>Dikarya</taxon>
        <taxon>Ascomycota</taxon>
        <taxon>Pezizomycotina</taxon>
        <taxon>Eurotiomycetes</taxon>
        <taxon>Eurotiomycetidae</taxon>
        <taxon>Eurotiales</taxon>
        <taxon>Aspergillaceae</taxon>
        <taxon>Aspergillus</taxon>
        <taxon>Aspergillus subgen. Circumdati</taxon>
    </lineage>
</organism>
<feature type="transmembrane region" description="Helical" evidence="10">
    <location>
        <begin position="911"/>
        <end position="932"/>
    </location>
</feature>
<evidence type="ECO:0000256" key="5">
    <source>
        <dbReference type="ARBA" id="ARBA00023002"/>
    </source>
</evidence>
<dbReference type="GO" id="GO:0020037">
    <property type="term" value="F:heme binding"/>
    <property type="evidence" value="ECO:0007669"/>
    <property type="project" value="InterPro"/>
</dbReference>
<evidence type="ECO:0000256" key="10">
    <source>
        <dbReference type="SAM" id="Phobius"/>
    </source>
</evidence>
<dbReference type="InterPro" id="IPR036259">
    <property type="entry name" value="MFS_trans_sf"/>
</dbReference>
<evidence type="ECO:0000256" key="9">
    <source>
        <dbReference type="SAM" id="MobiDB-lite"/>
    </source>
</evidence>
<keyword evidence="7 10" id="KW-0472">Membrane</keyword>
<dbReference type="Pfam" id="PF07690">
    <property type="entry name" value="MFS_1"/>
    <property type="match status" value="1"/>
</dbReference>
<dbReference type="InterPro" id="IPR017972">
    <property type="entry name" value="Cyt_P450_CS"/>
</dbReference>
<dbReference type="OMA" id="YWENASI"/>
<keyword evidence="2 10" id="KW-0812">Transmembrane</keyword>
<sequence>MTILIQTITSVSMTSAGISFLALTVIGYSIYQRYIHPLAKYPGPFLACLTNLWQAYQFLTLKQPYTLTELHAKYGPIVRYGPDKLSITHEGAIQAIYQKGGRGMPKTEFYDAYGAAHPNVFGMRNEEQHSIRRRHMSHGFSMSYVKEMEQYMDLNIRILRDKIKEHSSHDRAFDLKKALHYYVIDVLGELAFSQSFGVQETDDETRVPPVIEHSLLAAVTGAWPSMTATLKKYLPLVPYKPLQQLFAGRKACADLASECVRRRLGDFDGDRMSKSEDRKDILTNLILAKHPDTGEHLTQTDLETEAFGFIIAGTHTTSATTTLLFYHLLHNPQCMEKCVKEIEANLPPLTCGETAYSVSAAEAALPFLRNCIKENFRITPVFTMPLARRVMDPMGVMIDGQHIPQGTSIAVCNHAFHHNPDVWGDDHDIFDPYRWENPEIAAKGSLLMHFGLGGRQCIGKTIAMTNIYKLMSTLLREFNFELADNQAQRKRLFSGDIPELISVGISDLREPLMVRAHLRMEKPGDQHVVNDVDGDENPAVERRDDKDLEALDRSPNEDLKNTDSYTLTDDHRQYLIQRHGTVDLDPIPDMTDADPYNWPTWKKIINLALVAFHAMMATFTASAIQSAFVEIAEDLGVSVQRASYLTSLVIAILGGAPLFWMPLSNRYGRRPIFLLSLLCSLVANVGCAKSPSYATMGFCRALVAFFISPAAAIGSAVVAETFFKKDRARCMGVWAVMVTLGVPLAPLLFGFVASRVGYRWIYWILAITNGVQLIIYSIIGQESLYIRGSADSHVSNPTLRQRFLNWKRIDPAPLELWDFIRPLSMATRPCVMIPAAAYAMIFLFGGILPSIEMPQLFPEIFGLDSEQVGLQYLSLILGSLLGDQVGGFLSDRWMLYRQKKTQRPVAPEFRLWISYSGIVLTIVGVVIFLVQLDHASSRWNITPLVGVTIGAVGNQIVTTVSFTYAVDCYRSEAASVGVFITLVRQTWGFIGPFW</sequence>
<protein>
    <recommendedName>
        <fullName evidence="11">Major facilitator superfamily (MFS) profile domain-containing protein</fullName>
    </recommendedName>
</protein>
<keyword evidence="6 8" id="KW-0408">Iron</keyword>
<dbReference type="FunFam" id="1.20.1250.20:FF:000318">
    <property type="entry name" value="MFS multidrug transporter, putative"/>
    <property type="match status" value="1"/>
</dbReference>
<dbReference type="Proteomes" id="UP000184499">
    <property type="component" value="Unassembled WGS sequence"/>
</dbReference>
<evidence type="ECO:0000256" key="6">
    <source>
        <dbReference type="ARBA" id="ARBA00023004"/>
    </source>
</evidence>